<dbReference type="GO" id="GO:0030234">
    <property type="term" value="F:enzyme regulator activity"/>
    <property type="evidence" value="ECO:0007669"/>
    <property type="project" value="UniProtKB-UniRule"/>
</dbReference>
<dbReference type="GO" id="GO:0034515">
    <property type="term" value="C:proteasome storage granule"/>
    <property type="evidence" value="ECO:0007669"/>
    <property type="project" value="TreeGrafter"/>
</dbReference>
<evidence type="ECO:0000256" key="1">
    <source>
        <dbReference type="ARBA" id="ARBA00005460"/>
    </source>
</evidence>
<accession>A0A8S1IPI8</accession>
<keyword evidence="2" id="KW-0677">Repeat</keyword>
<evidence type="ECO:0000313" key="8">
    <source>
        <dbReference type="Proteomes" id="UP000708148"/>
    </source>
</evidence>
<evidence type="ECO:0000259" key="5">
    <source>
        <dbReference type="Pfam" id="PF17781"/>
    </source>
</evidence>
<comment type="caution">
    <text evidence="7">The sequence shown here is derived from an EMBL/GenBank/DDBJ whole genome shotgun (WGS) entry which is preliminary data.</text>
</comment>
<dbReference type="Pfam" id="PF01851">
    <property type="entry name" value="PC_rep"/>
    <property type="match status" value="1"/>
</dbReference>
<dbReference type="Proteomes" id="UP000708148">
    <property type="component" value="Unassembled WGS sequence"/>
</dbReference>
<dbReference type="GO" id="GO:0042176">
    <property type="term" value="P:regulation of protein catabolic process"/>
    <property type="evidence" value="ECO:0007669"/>
    <property type="project" value="InterPro"/>
</dbReference>
<reference evidence="7" key="1">
    <citation type="submission" date="2020-12" db="EMBL/GenBank/DDBJ databases">
        <authorList>
            <person name="Iha C."/>
        </authorList>
    </citation>
    <scope>NUCLEOTIDE SEQUENCE</scope>
</reference>
<evidence type="ECO:0000313" key="7">
    <source>
        <dbReference type="EMBL" id="CAD7696710.1"/>
    </source>
</evidence>
<dbReference type="InterPro" id="IPR040892">
    <property type="entry name" value="RPN1_N"/>
</dbReference>
<name>A0A8S1IPI8_9CHLO</name>
<dbReference type="InterPro" id="IPR016643">
    <property type="entry name" value="26S_Psome_Rpn1"/>
</dbReference>
<sequence length="793" mass="86416">MPAGDNGRSLADVISIMASTCAAPGDRETLKYRLLGSPGEIGDWGHEYVRNLAGEISSEHHERQAEGKPVDDLLGLAGQIVPYHMTHNAEPEAVDLLIEVDRLELLSQYVDAGNCRRTCLYLTSCSSYLPEPDDMAVLRTAHAIYLKMGLHHDALRVALWINEKELIDSTFAACKDPLEKKQLGYLLARQGVVMDLENGITIVSEEELPAMQDIVSNARLSEHFLELARDLDVMEPKVPEDVYKMHLVDGRAPSGRAMDSAYQNLASTFVNAFVNAGFGQDKLITAPADGDGNQVQWIFKNKDHGKTSAAASLGMIMMWDVEGGLTHLDRYLYTTDHHVKAGALLAIGMVNCGVHNEHDPAYALIFEDVNHDEPTVQIGAIMGLGLAYAGTCKEEIEELLVPLVMDPNISIELAGFAAVSLGLVFTSTCHQECIEAILQALMTRPAQQLSTPFAKMLCLGLGFLFLRKQEVVEATLEIAKTLNEVISKYCQVVLDTMAYAGTGNVLKVQELLALCGEHIETTSNSGWKVAHQGPAVLGVALLAMAEDLGGRMAHRALEHLLQYAEPSVRSAVPLAIAMLNVSNPDIYPTDILSRLSHDSDGEVAKCAIVALGIIGAGTNNARLAGILRNLSSYYYKDQKMLFLVRVAQGLVYMGKGLISVSPYHTDRQLLSGVSLAGLLCVLYACFDIKETLTGKHHYILYYLVTAMKPRYLMTLDEAGKMLPVPARVGTAVDVVAQAGRPKTITGFQTHTTPVLLAVGERAELATEKYIPLSPILEGLVILKRNPEYVESNE</sequence>
<dbReference type="GO" id="GO:0043161">
    <property type="term" value="P:proteasome-mediated ubiquitin-dependent protein catabolic process"/>
    <property type="evidence" value="ECO:0007669"/>
    <property type="project" value="TreeGrafter"/>
</dbReference>
<dbReference type="AlphaFoldDB" id="A0A8S1IPI8"/>
<comment type="function">
    <text evidence="4">Acts as a regulatory subunit of the 26 proteasome which is involved in the ATP-dependent degradation of ubiquitinated proteins.</text>
</comment>
<dbReference type="Pfam" id="PF17781">
    <property type="entry name" value="RPN1_RPN2_N"/>
    <property type="match status" value="1"/>
</dbReference>
<evidence type="ECO:0000256" key="2">
    <source>
        <dbReference type="ARBA" id="ARBA00022737"/>
    </source>
</evidence>
<gene>
    <name evidence="7" type="ORF">OSTQU699_LOCUS2071</name>
</gene>
<feature type="domain" description="RPN1 N-terminal" evidence="5">
    <location>
        <begin position="4"/>
        <end position="247"/>
    </location>
</feature>
<keyword evidence="8" id="KW-1185">Reference proteome</keyword>
<keyword evidence="3 4" id="KW-0647">Proteasome</keyword>
<evidence type="ECO:0000256" key="4">
    <source>
        <dbReference type="PIRNR" id="PIRNR015965"/>
    </source>
</evidence>
<evidence type="ECO:0000256" key="3">
    <source>
        <dbReference type="ARBA" id="ARBA00022942"/>
    </source>
</evidence>
<dbReference type="OrthoDB" id="10252509at2759"/>
<dbReference type="PANTHER" id="PTHR10943">
    <property type="entry name" value="26S PROTEASOME NON-ATPASE REGULATORY SUBUNIT"/>
    <property type="match status" value="1"/>
</dbReference>
<proteinExistence type="inferred from homology"/>
<protein>
    <recommendedName>
        <fullName evidence="4">26S proteasome non-ATPase regulatory subunit 2 homolog</fullName>
    </recommendedName>
</protein>
<feature type="domain" description="26S proteasome non-ATPase regulatory subunit RPN1 C-terminal" evidence="6">
    <location>
        <begin position="735"/>
        <end position="788"/>
    </location>
</feature>
<dbReference type="GO" id="GO:0008540">
    <property type="term" value="C:proteasome regulatory particle, base subcomplex"/>
    <property type="evidence" value="ECO:0007669"/>
    <property type="project" value="UniProtKB-UniRule"/>
</dbReference>
<dbReference type="GO" id="GO:0005634">
    <property type="term" value="C:nucleus"/>
    <property type="evidence" value="ECO:0007669"/>
    <property type="project" value="TreeGrafter"/>
</dbReference>
<dbReference type="Gene3D" id="1.25.10.10">
    <property type="entry name" value="Leucine-rich Repeat Variant"/>
    <property type="match status" value="1"/>
</dbReference>
<organism evidence="7 8">
    <name type="scientific">Ostreobium quekettii</name>
    <dbReference type="NCBI Taxonomy" id="121088"/>
    <lineage>
        <taxon>Eukaryota</taxon>
        <taxon>Viridiplantae</taxon>
        <taxon>Chlorophyta</taxon>
        <taxon>core chlorophytes</taxon>
        <taxon>Ulvophyceae</taxon>
        <taxon>TCBD clade</taxon>
        <taxon>Bryopsidales</taxon>
        <taxon>Ostreobineae</taxon>
        <taxon>Ostreobiaceae</taxon>
        <taxon>Ostreobium</taxon>
    </lineage>
</organism>
<comment type="similarity">
    <text evidence="1 4">Belongs to the proteasome subunit S2 family.</text>
</comment>
<dbReference type="Pfam" id="PF18051">
    <property type="entry name" value="RPN1_C"/>
    <property type="match status" value="1"/>
</dbReference>
<dbReference type="InterPro" id="IPR016024">
    <property type="entry name" value="ARM-type_fold"/>
</dbReference>
<dbReference type="PIRSF" id="PIRSF015965">
    <property type="entry name" value="26S_Psome_Rpn1"/>
    <property type="match status" value="1"/>
</dbReference>
<dbReference type="SUPFAM" id="SSF48371">
    <property type="entry name" value="ARM repeat"/>
    <property type="match status" value="1"/>
</dbReference>
<evidence type="ECO:0000259" key="6">
    <source>
        <dbReference type="Pfam" id="PF18051"/>
    </source>
</evidence>
<dbReference type="EMBL" id="CAJHUC010000531">
    <property type="protein sequence ID" value="CAD7696710.1"/>
    <property type="molecule type" value="Genomic_DNA"/>
</dbReference>
<dbReference type="PANTHER" id="PTHR10943:SF1">
    <property type="entry name" value="26S PROTEASOME NON-ATPASE REGULATORY SUBUNIT 2"/>
    <property type="match status" value="1"/>
</dbReference>
<dbReference type="InterPro" id="IPR041433">
    <property type="entry name" value="RPN1_C"/>
</dbReference>
<dbReference type="InterPro" id="IPR011989">
    <property type="entry name" value="ARM-like"/>
</dbReference>
<dbReference type="InterPro" id="IPR002015">
    <property type="entry name" value="Proteasome/cyclosome_rpt"/>
</dbReference>
<comment type="subunit">
    <text evidence="4">Component of the 19S regulatory particle (RP/PA700) base subcomplex of the 26S proteasome. The 26S proteasome is composed of a core protease (CP), known as the 20S proteasome, capped at one or both ends by the 19S regulatory particle (RP/PA700). The RP/PA700 complex is composed of at least 17 different subunits in two subcomplexes, the base and the lid, which form the portions proximal and distal to the 20S proteolytic core, respectively.</text>
</comment>